<dbReference type="Gene3D" id="3.90.1140.10">
    <property type="entry name" value="Cyclic phosphodiesterase"/>
    <property type="match status" value="1"/>
</dbReference>
<keyword evidence="3" id="KW-1185">Reference proteome</keyword>
<dbReference type="RefSeq" id="WP_380139336.1">
    <property type="nucleotide sequence ID" value="NZ_JBHLUI010000010.1"/>
</dbReference>
<dbReference type="PANTHER" id="PTHR40037:SF1">
    <property type="entry name" value="PHOSPHOESTERASE SAOUHSC_00951-RELATED"/>
    <property type="match status" value="1"/>
</dbReference>
<evidence type="ECO:0000313" key="2">
    <source>
        <dbReference type="EMBL" id="MFB9377257.1"/>
    </source>
</evidence>
<dbReference type="SUPFAM" id="SSF55144">
    <property type="entry name" value="LigT-like"/>
    <property type="match status" value="1"/>
</dbReference>
<dbReference type="InterPro" id="IPR050580">
    <property type="entry name" value="2H_phosphoesterase_YjcG-like"/>
</dbReference>
<keyword evidence="2" id="KW-0436">Ligase</keyword>
<dbReference type="Pfam" id="PF13563">
    <property type="entry name" value="2_5_RNA_ligase2"/>
    <property type="match status" value="1"/>
</dbReference>
<evidence type="ECO:0000256" key="1">
    <source>
        <dbReference type="SAM" id="MobiDB-lite"/>
    </source>
</evidence>
<proteinExistence type="predicted"/>
<sequence>MTSAGPVDDDGDTGDSGDTGEADDPLVGVIIEIPQPYAIELTAWRAEFGDPLARSVPPHITLLPPTRLARDGFDPLVAHLRTVAAAREPFEVLLRGTATFRPVSPVVFVQLAHGISECEMLQAAVRSGPVSRDLDFPYHPHVTVAHDVAASALDRAETALRDWEGRFTVGGFSLHEHGADGVWRLHERFAFRTG</sequence>
<dbReference type="Proteomes" id="UP001589748">
    <property type="component" value="Unassembled WGS sequence"/>
</dbReference>
<accession>A0ABV5LT37</accession>
<feature type="region of interest" description="Disordered" evidence="1">
    <location>
        <begin position="1"/>
        <end position="24"/>
    </location>
</feature>
<protein>
    <submittedName>
        <fullName evidence="2">2'-5' RNA ligase family protein</fullName>
    </submittedName>
</protein>
<dbReference type="InterPro" id="IPR009097">
    <property type="entry name" value="Cyclic_Pdiesterase"/>
</dbReference>
<evidence type="ECO:0000313" key="3">
    <source>
        <dbReference type="Proteomes" id="UP001589748"/>
    </source>
</evidence>
<name>A0ABV5LT37_9ACTN</name>
<gene>
    <name evidence="2" type="ORF">ACFFVI_09765</name>
</gene>
<organism evidence="2 3">
    <name type="scientific">Kineococcus gynurae</name>
    <dbReference type="NCBI Taxonomy" id="452979"/>
    <lineage>
        <taxon>Bacteria</taxon>
        <taxon>Bacillati</taxon>
        <taxon>Actinomycetota</taxon>
        <taxon>Actinomycetes</taxon>
        <taxon>Kineosporiales</taxon>
        <taxon>Kineosporiaceae</taxon>
        <taxon>Kineococcus</taxon>
    </lineage>
</organism>
<dbReference type="EMBL" id="JBHMDM010000005">
    <property type="protein sequence ID" value="MFB9377257.1"/>
    <property type="molecule type" value="Genomic_DNA"/>
</dbReference>
<comment type="caution">
    <text evidence="2">The sequence shown here is derived from an EMBL/GenBank/DDBJ whole genome shotgun (WGS) entry which is preliminary data.</text>
</comment>
<dbReference type="PANTHER" id="PTHR40037">
    <property type="entry name" value="PHOSPHOESTERASE YJCG-RELATED"/>
    <property type="match status" value="1"/>
</dbReference>
<feature type="compositionally biased region" description="Acidic residues" evidence="1">
    <location>
        <begin position="7"/>
        <end position="24"/>
    </location>
</feature>
<reference evidence="2 3" key="1">
    <citation type="submission" date="2024-09" db="EMBL/GenBank/DDBJ databases">
        <authorList>
            <person name="Sun Q."/>
            <person name="Mori K."/>
        </authorList>
    </citation>
    <scope>NUCLEOTIDE SEQUENCE [LARGE SCALE GENOMIC DNA]</scope>
    <source>
        <strain evidence="2 3">TISTR 1856</strain>
    </source>
</reference>
<dbReference type="GO" id="GO:0016874">
    <property type="term" value="F:ligase activity"/>
    <property type="evidence" value="ECO:0007669"/>
    <property type="project" value="UniProtKB-KW"/>
</dbReference>